<accession>A0A3B0ZCU3</accession>
<evidence type="ECO:0000256" key="1">
    <source>
        <dbReference type="SAM" id="Phobius"/>
    </source>
</evidence>
<feature type="transmembrane region" description="Helical" evidence="1">
    <location>
        <begin position="39"/>
        <end position="61"/>
    </location>
</feature>
<gene>
    <name evidence="2" type="ORF">MNBD_GAMMA22-2675</name>
</gene>
<feature type="transmembrane region" description="Helical" evidence="1">
    <location>
        <begin position="7"/>
        <end position="27"/>
    </location>
</feature>
<keyword evidence="1" id="KW-0812">Transmembrane</keyword>
<name>A0A3B0ZCU3_9ZZZZ</name>
<keyword evidence="1" id="KW-1133">Transmembrane helix</keyword>
<protein>
    <submittedName>
        <fullName evidence="2">Uncharacterized protein</fullName>
    </submittedName>
</protein>
<proteinExistence type="predicted"/>
<feature type="transmembrane region" description="Helical" evidence="1">
    <location>
        <begin position="82"/>
        <end position="100"/>
    </location>
</feature>
<sequence length="105" mass="11709">MILKEMGFLRIVLLLTTVFFNSVVPVAGTHESYEGVDAFFNTVIPSLTPLVFMVLLLDALMSRVMIDGKNDSGKIVSRRNSYISLALAFSLIIFWASFYLDLLGL</sequence>
<organism evidence="2">
    <name type="scientific">hydrothermal vent metagenome</name>
    <dbReference type="NCBI Taxonomy" id="652676"/>
    <lineage>
        <taxon>unclassified sequences</taxon>
        <taxon>metagenomes</taxon>
        <taxon>ecological metagenomes</taxon>
    </lineage>
</organism>
<dbReference type="EMBL" id="UOFS01000006">
    <property type="protein sequence ID" value="VAW91238.1"/>
    <property type="molecule type" value="Genomic_DNA"/>
</dbReference>
<evidence type="ECO:0000313" key="2">
    <source>
        <dbReference type="EMBL" id="VAW91238.1"/>
    </source>
</evidence>
<keyword evidence="1" id="KW-0472">Membrane</keyword>
<reference evidence="2" key="1">
    <citation type="submission" date="2018-06" db="EMBL/GenBank/DDBJ databases">
        <authorList>
            <person name="Zhirakovskaya E."/>
        </authorList>
    </citation>
    <scope>NUCLEOTIDE SEQUENCE</scope>
</reference>
<dbReference type="AlphaFoldDB" id="A0A3B0ZCU3"/>